<dbReference type="Proteomes" id="UP000554482">
    <property type="component" value="Unassembled WGS sequence"/>
</dbReference>
<accession>A0A7J6WGN8</accession>
<sequence length="109" mass="12746">MVKDDNFWTMEIPEDCSWVWRNVLKTRHATWKNTKVLITKGLEASHWNDPWTILGPLAKHPDIVSCWGTIFQQNAKVEELLNHGQWDNNLLNSLDVQKAQLIKETTIHN</sequence>
<organism evidence="1 2">
    <name type="scientific">Thalictrum thalictroides</name>
    <name type="common">Rue-anemone</name>
    <name type="synonym">Anemone thalictroides</name>
    <dbReference type="NCBI Taxonomy" id="46969"/>
    <lineage>
        <taxon>Eukaryota</taxon>
        <taxon>Viridiplantae</taxon>
        <taxon>Streptophyta</taxon>
        <taxon>Embryophyta</taxon>
        <taxon>Tracheophyta</taxon>
        <taxon>Spermatophyta</taxon>
        <taxon>Magnoliopsida</taxon>
        <taxon>Ranunculales</taxon>
        <taxon>Ranunculaceae</taxon>
        <taxon>Thalictroideae</taxon>
        <taxon>Thalictrum</taxon>
    </lineage>
</organism>
<gene>
    <name evidence="1" type="ORF">FRX31_013924</name>
</gene>
<keyword evidence="2" id="KW-1185">Reference proteome</keyword>
<dbReference type="AlphaFoldDB" id="A0A7J6WGN8"/>
<feature type="non-terminal residue" evidence="1">
    <location>
        <position position="109"/>
    </location>
</feature>
<evidence type="ECO:0000313" key="1">
    <source>
        <dbReference type="EMBL" id="KAF5196489.1"/>
    </source>
</evidence>
<protein>
    <submittedName>
        <fullName evidence="1">Uncharacterized protein</fullName>
    </submittedName>
</protein>
<comment type="caution">
    <text evidence="1">The sequence shown here is derived from an EMBL/GenBank/DDBJ whole genome shotgun (WGS) entry which is preliminary data.</text>
</comment>
<evidence type="ECO:0000313" key="2">
    <source>
        <dbReference type="Proteomes" id="UP000554482"/>
    </source>
</evidence>
<reference evidence="1 2" key="1">
    <citation type="submission" date="2020-06" db="EMBL/GenBank/DDBJ databases">
        <title>Transcriptomic and genomic resources for Thalictrum thalictroides and T. hernandezii: Facilitating candidate gene discovery in an emerging model plant lineage.</title>
        <authorList>
            <person name="Arias T."/>
            <person name="Riano-Pachon D.M."/>
            <person name="Di Stilio V.S."/>
        </authorList>
    </citation>
    <scope>NUCLEOTIDE SEQUENCE [LARGE SCALE GENOMIC DNA]</scope>
    <source>
        <strain evidence="2">cv. WT478/WT964</strain>
        <tissue evidence="1">Leaves</tissue>
    </source>
</reference>
<proteinExistence type="predicted"/>
<name>A0A7J6WGN8_THATH</name>
<dbReference type="EMBL" id="JABWDY010015930">
    <property type="protein sequence ID" value="KAF5196489.1"/>
    <property type="molecule type" value="Genomic_DNA"/>
</dbReference>